<gene>
    <name evidence="1" type="ORF">AVEN_190163_1</name>
</gene>
<comment type="caution">
    <text evidence="1">The sequence shown here is derived from an EMBL/GenBank/DDBJ whole genome shotgun (WGS) entry which is preliminary data.</text>
</comment>
<dbReference type="Proteomes" id="UP000499080">
    <property type="component" value="Unassembled WGS sequence"/>
</dbReference>
<proteinExistence type="predicted"/>
<protein>
    <submittedName>
        <fullName evidence="1">Uncharacterized protein</fullName>
    </submittedName>
</protein>
<evidence type="ECO:0000313" key="1">
    <source>
        <dbReference type="EMBL" id="GBN10455.1"/>
    </source>
</evidence>
<keyword evidence="2" id="KW-1185">Reference proteome</keyword>
<dbReference type="AlphaFoldDB" id="A0A4Y2L6Z7"/>
<accession>A0A4Y2L6Z7</accession>
<evidence type="ECO:0000313" key="2">
    <source>
        <dbReference type="Proteomes" id="UP000499080"/>
    </source>
</evidence>
<organism evidence="1 2">
    <name type="scientific">Araneus ventricosus</name>
    <name type="common">Orbweaver spider</name>
    <name type="synonym">Epeira ventricosa</name>
    <dbReference type="NCBI Taxonomy" id="182803"/>
    <lineage>
        <taxon>Eukaryota</taxon>
        <taxon>Metazoa</taxon>
        <taxon>Ecdysozoa</taxon>
        <taxon>Arthropoda</taxon>
        <taxon>Chelicerata</taxon>
        <taxon>Arachnida</taxon>
        <taxon>Araneae</taxon>
        <taxon>Araneomorphae</taxon>
        <taxon>Entelegynae</taxon>
        <taxon>Araneoidea</taxon>
        <taxon>Araneidae</taxon>
        <taxon>Araneus</taxon>
    </lineage>
</organism>
<dbReference type="EMBL" id="BGPR01005468">
    <property type="protein sequence ID" value="GBN10455.1"/>
    <property type="molecule type" value="Genomic_DNA"/>
</dbReference>
<sequence length="145" mass="16541">MCFGRDHCLGESYLWAIADTSDNLVILKDTRKFLIDYSLMVSPDLSNEQKGKLSELLRTFPAVFPEAHKSTATRANVKHRIISGIMHLYIKEPTLSIRPKDTFPFNMNISSENVSEIIFLPLGIATEMLFKRTWKALLVAFMFAN</sequence>
<reference evidence="1 2" key="1">
    <citation type="journal article" date="2019" name="Sci. Rep.">
        <title>Orb-weaving spider Araneus ventricosus genome elucidates the spidroin gene catalogue.</title>
        <authorList>
            <person name="Kono N."/>
            <person name="Nakamura H."/>
            <person name="Ohtoshi R."/>
            <person name="Moran D.A.P."/>
            <person name="Shinohara A."/>
            <person name="Yoshida Y."/>
            <person name="Fujiwara M."/>
            <person name="Mori M."/>
            <person name="Tomita M."/>
            <person name="Arakawa K."/>
        </authorList>
    </citation>
    <scope>NUCLEOTIDE SEQUENCE [LARGE SCALE GENOMIC DNA]</scope>
</reference>
<name>A0A4Y2L6Z7_ARAVE</name>